<sequence length="72" mass="7626">MNHLIALSVAWTRKPVHDGNADSVAMRYSTRSNSARQADLLVLHSAALAAPPRVHAGCAGAKKSGFIITIMT</sequence>
<proteinExistence type="predicted"/>
<reference evidence="1 2" key="1">
    <citation type="journal article" date="2016" name="Mol. Biol. Evol.">
        <title>Comparative Genomics of Early-Diverging Mushroom-Forming Fungi Provides Insights into the Origins of Lignocellulose Decay Capabilities.</title>
        <authorList>
            <person name="Nagy L.G."/>
            <person name="Riley R."/>
            <person name="Tritt A."/>
            <person name="Adam C."/>
            <person name="Daum C."/>
            <person name="Floudas D."/>
            <person name="Sun H."/>
            <person name="Yadav J.S."/>
            <person name="Pangilinan J."/>
            <person name="Larsson K.H."/>
            <person name="Matsuura K."/>
            <person name="Barry K."/>
            <person name="Labutti K."/>
            <person name="Kuo R."/>
            <person name="Ohm R.A."/>
            <person name="Bhattacharya S.S."/>
            <person name="Shirouzu T."/>
            <person name="Yoshinaga Y."/>
            <person name="Martin F.M."/>
            <person name="Grigoriev I.V."/>
            <person name="Hibbett D.S."/>
        </authorList>
    </citation>
    <scope>NUCLEOTIDE SEQUENCE [LARGE SCALE GENOMIC DNA]</scope>
    <source>
        <strain evidence="1 2">HHB12029</strain>
    </source>
</reference>
<protein>
    <submittedName>
        <fullName evidence="1">Uncharacterized protein</fullName>
    </submittedName>
</protein>
<name>A0A165EKK7_EXIGL</name>
<organism evidence="1 2">
    <name type="scientific">Exidia glandulosa HHB12029</name>
    <dbReference type="NCBI Taxonomy" id="1314781"/>
    <lineage>
        <taxon>Eukaryota</taxon>
        <taxon>Fungi</taxon>
        <taxon>Dikarya</taxon>
        <taxon>Basidiomycota</taxon>
        <taxon>Agaricomycotina</taxon>
        <taxon>Agaricomycetes</taxon>
        <taxon>Auriculariales</taxon>
        <taxon>Exidiaceae</taxon>
        <taxon>Exidia</taxon>
    </lineage>
</organism>
<evidence type="ECO:0000313" key="1">
    <source>
        <dbReference type="EMBL" id="KZV87156.1"/>
    </source>
</evidence>
<gene>
    <name evidence="1" type="ORF">EXIGLDRAFT_208998</name>
</gene>
<dbReference type="EMBL" id="KV426134">
    <property type="protein sequence ID" value="KZV87156.1"/>
    <property type="molecule type" value="Genomic_DNA"/>
</dbReference>
<keyword evidence="2" id="KW-1185">Reference proteome</keyword>
<evidence type="ECO:0000313" key="2">
    <source>
        <dbReference type="Proteomes" id="UP000077266"/>
    </source>
</evidence>
<dbReference type="AlphaFoldDB" id="A0A165EKK7"/>
<dbReference type="InParanoid" id="A0A165EKK7"/>
<accession>A0A165EKK7</accession>
<dbReference type="Proteomes" id="UP000077266">
    <property type="component" value="Unassembled WGS sequence"/>
</dbReference>